<proteinExistence type="predicted"/>
<dbReference type="EMBL" id="CAIIXF020000008">
    <property type="protein sequence ID" value="CAH1791993.1"/>
    <property type="molecule type" value="Genomic_DNA"/>
</dbReference>
<reference evidence="1" key="1">
    <citation type="submission" date="2022-03" db="EMBL/GenBank/DDBJ databases">
        <authorList>
            <person name="Martin C."/>
        </authorList>
    </citation>
    <scope>NUCLEOTIDE SEQUENCE</scope>
</reference>
<organism evidence="1 2">
    <name type="scientific">Owenia fusiformis</name>
    <name type="common">Polychaete worm</name>
    <dbReference type="NCBI Taxonomy" id="6347"/>
    <lineage>
        <taxon>Eukaryota</taxon>
        <taxon>Metazoa</taxon>
        <taxon>Spiralia</taxon>
        <taxon>Lophotrochozoa</taxon>
        <taxon>Annelida</taxon>
        <taxon>Polychaeta</taxon>
        <taxon>Sedentaria</taxon>
        <taxon>Canalipalpata</taxon>
        <taxon>Sabellida</taxon>
        <taxon>Oweniida</taxon>
        <taxon>Oweniidae</taxon>
        <taxon>Owenia</taxon>
    </lineage>
</organism>
<dbReference type="Proteomes" id="UP000749559">
    <property type="component" value="Unassembled WGS sequence"/>
</dbReference>
<keyword evidence="2" id="KW-1185">Reference proteome</keyword>
<accession>A0A8J1U368</accession>
<comment type="caution">
    <text evidence="1">The sequence shown here is derived from an EMBL/GenBank/DDBJ whole genome shotgun (WGS) entry which is preliminary data.</text>
</comment>
<sequence>MNTMEALRRTLTAVVALVGAGVIETARICPLQQLELGNSTVATMYLWQCVQQCYFDSCQPSSCRGPLKLKLRKGHNIDMGYPINGYEVQLKFYGSGGCISYRKENSVWDRPKKAYRSRDGECKSTCLFNNSKRLLHWRQSSRADRSYYAKEFWKLFLSAMPVGHRDDFISDTATTISIPSIGLFLIITYSIDFMT</sequence>
<gene>
    <name evidence="1" type="ORF">OFUS_LOCUS17021</name>
</gene>
<evidence type="ECO:0000313" key="1">
    <source>
        <dbReference type="EMBL" id="CAH1791993.1"/>
    </source>
</evidence>
<evidence type="ECO:0000313" key="2">
    <source>
        <dbReference type="Proteomes" id="UP000749559"/>
    </source>
</evidence>
<dbReference type="AlphaFoldDB" id="A0A8J1U368"/>
<name>A0A8J1U368_OWEFU</name>
<protein>
    <submittedName>
        <fullName evidence="1">Uncharacterized protein</fullName>
    </submittedName>
</protein>